<name>A0ABD3PD02_9STRA</name>
<protein>
    <submittedName>
        <fullName evidence="1">Uncharacterized protein</fullName>
    </submittedName>
</protein>
<keyword evidence="2" id="KW-1185">Reference proteome</keyword>
<proteinExistence type="predicted"/>
<evidence type="ECO:0000313" key="2">
    <source>
        <dbReference type="Proteomes" id="UP001530400"/>
    </source>
</evidence>
<dbReference type="Proteomes" id="UP001530400">
    <property type="component" value="Unassembled WGS sequence"/>
</dbReference>
<sequence>MKSLDDELAEATSNLTVGPSPITKLDTSFVMPPQHKLHPNLYNNSMRDIAMDVKTTSLNTNTSNGVPGFPDFPDMWTGESSSKFKQHKSPCCTPKRKKVVRKAVNTPFGSTTVSRISISKTIKLKKRAERKLHRLEKCIRLNEKRRRKKDMGDLCRSMAGMCK</sequence>
<evidence type="ECO:0000313" key="1">
    <source>
        <dbReference type="EMBL" id="KAL3786005.1"/>
    </source>
</evidence>
<dbReference type="EMBL" id="JALLPJ020000670">
    <property type="protein sequence ID" value="KAL3786005.1"/>
    <property type="molecule type" value="Genomic_DNA"/>
</dbReference>
<accession>A0ABD3PD02</accession>
<reference evidence="1 2" key="1">
    <citation type="submission" date="2024-10" db="EMBL/GenBank/DDBJ databases">
        <title>Updated reference genomes for cyclostephanoid diatoms.</title>
        <authorList>
            <person name="Roberts W.R."/>
            <person name="Alverson A.J."/>
        </authorList>
    </citation>
    <scope>NUCLEOTIDE SEQUENCE [LARGE SCALE GENOMIC DNA]</scope>
    <source>
        <strain evidence="1 2">AJA010-31</strain>
    </source>
</reference>
<comment type="caution">
    <text evidence="1">The sequence shown here is derived from an EMBL/GenBank/DDBJ whole genome shotgun (WGS) entry which is preliminary data.</text>
</comment>
<gene>
    <name evidence="1" type="ORF">ACHAWO_012203</name>
</gene>
<organism evidence="1 2">
    <name type="scientific">Cyclotella atomus</name>
    <dbReference type="NCBI Taxonomy" id="382360"/>
    <lineage>
        <taxon>Eukaryota</taxon>
        <taxon>Sar</taxon>
        <taxon>Stramenopiles</taxon>
        <taxon>Ochrophyta</taxon>
        <taxon>Bacillariophyta</taxon>
        <taxon>Coscinodiscophyceae</taxon>
        <taxon>Thalassiosirophycidae</taxon>
        <taxon>Stephanodiscales</taxon>
        <taxon>Stephanodiscaceae</taxon>
        <taxon>Cyclotella</taxon>
    </lineage>
</organism>
<dbReference type="AlphaFoldDB" id="A0ABD3PD02"/>